<dbReference type="Proteomes" id="UP000440978">
    <property type="component" value="Unassembled WGS sequence"/>
</dbReference>
<dbReference type="OrthoDB" id="2356617at2"/>
<keyword evidence="2" id="KW-1185">Reference proteome</keyword>
<evidence type="ECO:0000313" key="1">
    <source>
        <dbReference type="EMBL" id="MTT32392.1"/>
    </source>
</evidence>
<gene>
    <name evidence="1" type="ORF">GMB86_10280</name>
</gene>
<name>A0A6N8CQH4_9BACI</name>
<comment type="caution">
    <text evidence="1">The sequence shown here is derived from an EMBL/GenBank/DDBJ whole genome shotgun (WGS) entry which is preliminary data.</text>
</comment>
<dbReference type="RefSeq" id="WP_155219415.1">
    <property type="nucleotide sequence ID" value="NZ_WNHB01000015.1"/>
</dbReference>
<evidence type="ECO:0008006" key="3">
    <source>
        <dbReference type="Google" id="ProtNLM"/>
    </source>
</evidence>
<dbReference type="AlphaFoldDB" id="A0A6N8CQH4"/>
<dbReference type="Gene3D" id="1.20.1260.10">
    <property type="match status" value="1"/>
</dbReference>
<dbReference type="InterPro" id="IPR012347">
    <property type="entry name" value="Ferritin-like"/>
</dbReference>
<protein>
    <recommendedName>
        <fullName evidence="3">Spore coat protein</fullName>
    </recommendedName>
</protein>
<proteinExistence type="predicted"/>
<reference evidence="1 2" key="1">
    <citation type="submission" date="2019-11" db="EMBL/GenBank/DDBJ databases">
        <title>Terrilactibacillus tamarindus sp. nov. BCM23-1 isolated from bark of Tamarindus indica.</title>
        <authorList>
            <person name="Kingkaew E."/>
            <person name="Tanasupawat S."/>
        </authorList>
    </citation>
    <scope>NUCLEOTIDE SEQUENCE [LARGE SCALE GENOMIC DNA]</scope>
    <source>
        <strain evidence="1 2">BCM23-1</strain>
    </source>
</reference>
<evidence type="ECO:0000313" key="2">
    <source>
        <dbReference type="Proteomes" id="UP000440978"/>
    </source>
</evidence>
<accession>A0A6N8CQH4</accession>
<organism evidence="1 2">
    <name type="scientific">Terrilactibacillus tamarindi</name>
    <dbReference type="NCBI Taxonomy" id="2599694"/>
    <lineage>
        <taxon>Bacteria</taxon>
        <taxon>Bacillati</taxon>
        <taxon>Bacillota</taxon>
        <taxon>Bacilli</taxon>
        <taxon>Bacillales</taxon>
        <taxon>Bacillaceae</taxon>
        <taxon>Terrilactibacillus</taxon>
    </lineage>
</organism>
<sequence length="62" mass="7228">MREHLGLHESLELHELLTLKSLSLTKSTIIQAFVTDPELKTIMQQYTSRANRHIETLKNQIQ</sequence>
<dbReference type="EMBL" id="WNHB01000015">
    <property type="protein sequence ID" value="MTT32392.1"/>
    <property type="molecule type" value="Genomic_DNA"/>
</dbReference>